<name>A0ACC2RSY6_9FUNG</name>
<evidence type="ECO:0000313" key="2">
    <source>
        <dbReference type="Proteomes" id="UP001165960"/>
    </source>
</evidence>
<proteinExistence type="predicted"/>
<comment type="caution">
    <text evidence="1">The sequence shown here is derived from an EMBL/GenBank/DDBJ whole genome shotgun (WGS) entry which is preliminary data.</text>
</comment>
<keyword evidence="2" id="KW-1185">Reference proteome</keyword>
<protein>
    <submittedName>
        <fullName evidence="1">Uncharacterized protein</fullName>
    </submittedName>
</protein>
<organism evidence="1 2">
    <name type="scientific">Entomophthora muscae</name>
    <dbReference type="NCBI Taxonomy" id="34485"/>
    <lineage>
        <taxon>Eukaryota</taxon>
        <taxon>Fungi</taxon>
        <taxon>Fungi incertae sedis</taxon>
        <taxon>Zoopagomycota</taxon>
        <taxon>Entomophthoromycotina</taxon>
        <taxon>Entomophthoromycetes</taxon>
        <taxon>Entomophthorales</taxon>
        <taxon>Entomophthoraceae</taxon>
        <taxon>Entomophthora</taxon>
    </lineage>
</organism>
<reference evidence="1" key="1">
    <citation type="submission" date="2022-04" db="EMBL/GenBank/DDBJ databases">
        <title>Genome of the entomopathogenic fungus Entomophthora muscae.</title>
        <authorList>
            <person name="Elya C."/>
            <person name="Lovett B.R."/>
            <person name="Lee E."/>
            <person name="Macias A.M."/>
            <person name="Hajek A.E."/>
            <person name="De Bivort B.L."/>
            <person name="Kasson M.T."/>
            <person name="De Fine Licht H.H."/>
            <person name="Stajich J.E."/>
        </authorList>
    </citation>
    <scope>NUCLEOTIDE SEQUENCE</scope>
    <source>
        <strain evidence="1">Berkeley</strain>
    </source>
</reference>
<gene>
    <name evidence="1" type="ORF">DSO57_1026843</name>
</gene>
<sequence length="266" mass="29939">MKASTIKDVPLKFQQENTLQSGTRNCNSASHIPSQHLSLQGLSVTRDKLLSTILIKKPQLQNSNPGILWAASLQGRPPGCLQFFGLKSEQDLTLENPFKLDEPNVPTPILSTIKVPDKTANQQAGPATDSKITQARTEGKTENFPIERRPPRGNQSHNLTREFEHSQFKPANEITSAIDATKDWEDLVIGKTRADRICESFTMTDGHAYTLDRQEDAHCHPCNKFYFIYSLLLAALHPGLTYPKKPRTSRPNFTDHQESLWPSTFY</sequence>
<dbReference type="EMBL" id="QTSX02006549">
    <property type="protein sequence ID" value="KAJ9053171.1"/>
    <property type="molecule type" value="Genomic_DNA"/>
</dbReference>
<evidence type="ECO:0000313" key="1">
    <source>
        <dbReference type="EMBL" id="KAJ9053171.1"/>
    </source>
</evidence>
<dbReference type="Proteomes" id="UP001165960">
    <property type="component" value="Unassembled WGS sequence"/>
</dbReference>
<accession>A0ACC2RSY6</accession>